<dbReference type="EnsemblMetazoa" id="G30692.2">
    <property type="protein sequence ID" value="G30692.2:cds"/>
    <property type="gene ID" value="G30692"/>
</dbReference>
<dbReference type="OMA" id="YGNYPVW"/>
<dbReference type="OrthoDB" id="6257894at2759"/>
<accession>A0A8W8M5N0</accession>
<dbReference type="GO" id="GO:0001099">
    <property type="term" value="F:basal RNA polymerase II transcription machinery binding"/>
    <property type="evidence" value="ECO:0007669"/>
    <property type="project" value="TreeGrafter"/>
</dbReference>
<dbReference type="Proteomes" id="UP000005408">
    <property type="component" value="Unassembled WGS sequence"/>
</dbReference>
<comment type="similarity">
    <text evidence="1">Belongs to the learning-associated protein family.</text>
</comment>
<dbReference type="PANTHER" id="PTHR34253:SF1">
    <property type="entry name" value="PROTEIN LLP HOMOLOG"/>
    <property type="match status" value="1"/>
</dbReference>
<evidence type="ECO:0000313" key="3">
    <source>
        <dbReference type="EnsemblMetazoa" id="G30692.2:cds"/>
    </source>
</evidence>
<feature type="compositionally biased region" description="Basic and acidic residues" evidence="2">
    <location>
        <begin position="70"/>
        <end position="86"/>
    </location>
</feature>
<proteinExistence type="inferred from homology"/>
<dbReference type="Pfam" id="PF10169">
    <property type="entry name" value="LLPH"/>
    <property type="match status" value="1"/>
</dbReference>
<dbReference type="GeneID" id="105336668"/>
<dbReference type="InterPro" id="IPR018784">
    <property type="entry name" value="LLPH-like"/>
</dbReference>
<dbReference type="EnsemblMetazoa" id="G30692.3">
    <property type="protein sequence ID" value="G30692.3:cds"/>
    <property type="gene ID" value="G30692"/>
</dbReference>
<dbReference type="GO" id="GO:0005730">
    <property type="term" value="C:nucleolus"/>
    <property type="evidence" value="ECO:0007669"/>
    <property type="project" value="TreeGrafter"/>
</dbReference>
<evidence type="ECO:0000256" key="2">
    <source>
        <dbReference type="SAM" id="MobiDB-lite"/>
    </source>
</evidence>
<dbReference type="PANTHER" id="PTHR34253">
    <property type="entry name" value="PROTEIN LLP HOMOLOG"/>
    <property type="match status" value="1"/>
</dbReference>
<dbReference type="EnsemblMetazoa" id="G30692.1">
    <property type="protein sequence ID" value="G30692.1:cds"/>
    <property type="gene ID" value="G30692"/>
</dbReference>
<feature type="compositionally biased region" description="Basic residues" evidence="2">
    <location>
        <begin position="95"/>
        <end position="104"/>
    </location>
</feature>
<evidence type="ECO:0000256" key="1">
    <source>
        <dbReference type="ARBA" id="ARBA00034118"/>
    </source>
</evidence>
<dbReference type="AlphaFoldDB" id="A0A8W8M5N0"/>
<evidence type="ECO:0008006" key="5">
    <source>
        <dbReference type="Google" id="ProtNLM"/>
    </source>
</evidence>
<reference evidence="3" key="1">
    <citation type="submission" date="2022-08" db="UniProtKB">
        <authorList>
            <consortium name="EnsemblMetazoa"/>
        </authorList>
    </citation>
    <scope>IDENTIFICATION</scope>
    <source>
        <strain evidence="3">05x7-T-G4-1.051#20</strain>
    </source>
</reference>
<dbReference type="KEGG" id="crg:105336668"/>
<feature type="region of interest" description="Disordered" evidence="2">
    <location>
        <begin position="49"/>
        <end position="121"/>
    </location>
</feature>
<dbReference type="GO" id="GO:0097484">
    <property type="term" value="P:dendrite extension"/>
    <property type="evidence" value="ECO:0007669"/>
    <property type="project" value="TreeGrafter"/>
</dbReference>
<name>A0A8W8M5N0_MAGGI</name>
<keyword evidence="4" id="KW-1185">Reference proteome</keyword>
<evidence type="ECO:0000313" key="4">
    <source>
        <dbReference type="Proteomes" id="UP000005408"/>
    </source>
</evidence>
<dbReference type="RefSeq" id="XP_011439391.2">
    <property type="nucleotide sequence ID" value="XM_011441089.4"/>
</dbReference>
<organism evidence="3 4">
    <name type="scientific">Magallana gigas</name>
    <name type="common">Pacific oyster</name>
    <name type="synonym">Crassostrea gigas</name>
    <dbReference type="NCBI Taxonomy" id="29159"/>
    <lineage>
        <taxon>Eukaryota</taxon>
        <taxon>Metazoa</taxon>
        <taxon>Spiralia</taxon>
        <taxon>Lophotrochozoa</taxon>
        <taxon>Mollusca</taxon>
        <taxon>Bivalvia</taxon>
        <taxon>Autobranchia</taxon>
        <taxon>Pteriomorphia</taxon>
        <taxon>Ostreida</taxon>
        <taxon>Ostreoidea</taxon>
        <taxon>Ostreidae</taxon>
        <taxon>Magallana</taxon>
    </lineage>
</organism>
<dbReference type="GO" id="GO:0003723">
    <property type="term" value="F:RNA binding"/>
    <property type="evidence" value="ECO:0007669"/>
    <property type="project" value="TreeGrafter"/>
</dbReference>
<sequence>MAKSIRSKRKRMLRNIKRERYAKKDLEKLKEMVALAEKDKDTEMKELYTVTEPLGSAKSAGEPSGSDGMDVDKKSRDPKTLRDENGHYPVWMNSRRVKKHKKRLQGMAKKKDNKQKSKKKR</sequence>
<protein>
    <recommendedName>
        <fullName evidence="5">Protein LLP-like protein</fullName>
    </recommendedName>
</protein>
<feature type="compositionally biased region" description="Basic residues" evidence="2">
    <location>
        <begin position="111"/>
        <end position="121"/>
    </location>
</feature>